<dbReference type="EMBL" id="QYBA01000238">
    <property type="protein sequence ID" value="TKY91212.1"/>
    <property type="molecule type" value="Genomic_DNA"/>
</dbReference>
<sequence length="218" mass="24709">MKDIIDLLPGFNCGECGLRQCRDFAAALVNNETELTCCPHLYKDRFTSNIKAIEKILYGLKNSRNDTHKEPARIKGIIDGLEADFILAPLLDETSCREYLHPFDHETKPKVDEVLRYRPMGCPITHFARVLDVDKGIITVHMVGPLHRIGDKDAQYRDIGLCMIIGFDGIVIKGRVPDVSETVKFLPEHCMMQKVHSGVVVHSEGKRVRIESIDLKVW</sequence>
<gene>
    <name evidence="1" type="ORF">C5S46_07035</name>
</gene>
<name>A0AC61S8W8_9EURY</name>
<evidence type="ECO:0000313" key="1">
    <source>
        <dbReference type="EMBL" id="TKY91212.1"/>
    </source>
</evidence>
<reference evidence="1" key="1">
    <citation type="submission" date="2018-09" db="EMBL/GenBank/DDBJ databases">
        <title>A genomic encyclopedia of anaerobic methanotrophic archaea.</title>
        <authorList>
            <person name="Skennerton C.T."/>
            <person name="Chadwick G.L."/>
            <person name="Laso-Perez R."/>
            <person name="Leu A.O."/>
            <person name="Speth D.R."/>
            <person name="Yu H."/>
            <person name="Morgan-Lang C."/>
            <person name="Hatzenpichler R."/>
            <person name="Goudeau D."/>
            <person name="Malmstrom R."/>
            <person name="Woyke T."/>
            <person name="Hallam S."/>
            <person name="Tyson G.W."/>
            <person name="Wegener G."/>
            <person name="Boetius A."/>
            <person name="Orphan V.J."/>
        </authorList>
    </citation>
    <scope>NUCLEOTIDE SEQUENCE</scope>
    <source>
        <strain evidence="1">CONS3730D10UFb2</strain>
    </source>
</reference>
<dbReference type="Proteomes" id="UP000315423">
    <property type="component" value="Unassembled WGS sequence"/>
</dbReference>
<accession>A0AC61S8W8</accession>
<comment type="caution">
    <text evidence="1">The sequence shown here is derived from an EMBL/GenBank/DDBJ whole genome shotgun (WGS) entry which is preliminary data.</text>
</comment>
<proteinExistence type="predicted"/>
<evidence type="ECO:0000313" key="2">
    <source>
        <dbReference type="Proteomes" id="UP000315423"/>
    </source>
</evidence>
<protein>
    <submittedName>
        <fullName evidence="1">Uncharacterized protein</fullName>
    </submittedName>
</protein>
<organism evidence="1 2">
    <name type="scientific">Candidatus Methanomarinus sp</name>
    <dbReference type="NCBI Taxonomy" id="3386244"/>
    <lineage>
        <taxon>Archaea</taxon>
        <taxon>Methanobacteriati</taxon>
        <taxon>Methanobacteriota</taxon>
        <taxon>Stenosarchaea group</taxon>
        <taxon>Methanomicrobia</taxon>
        <taxon>Methanosarcinales</taxon>
        <taxon>ANME-2 cluster</taxon>
        <taxon>Candidatus Methanocomedenaceae</taxon>
        <taxon>Candidatus Methanomarinus</taxon>
    </lineage>
</organism>